<dbReference type="RefSeq" id="WP_337314010.1">
    <property type="nucleotide sequence ID" value="NZ_JAEKNS010000151.1"/>
</dbReference>
<evidence type="ECO:0000313" key="6">
    <source>
        <dbReference type="Proteomes" id="UP000248724"/>
    </source>
</evidence>
<accession>A0A2W6ALD2</accession>
<reference evidence="5 6" key="1">
    <citation type="journal article" date="2017" name="Nature">
        <title>Atmospheric trace gases support primary production in Antarctic desert surface soil.</title>
        <authorList>
            <person name="Ji M."/>
            <person name="Greening C."/>
            <person name="Vanwonterghem I."/>
            <person name="Carere C.R."/>
            <person name="Bay S.K."/>
            <person name="Steen J.A."/>
            <person name="Montgomery K."/>
            <person name="Lines T."/>
            <person name="Beardall J."/>
            <person name="van Dorst J."/>
            <person name="Snape I."/>
            <person name="Stott M.B."/>
            <person name="Hugenholtz P."/>
            <person name="Ferrari B.C."/>
        </authorList>
    </citation>
    <scope>NUCLEOTIDE SEQUENCE [LARGE SCALE GENOMIC DNA]</scope>
    <source>
        <strain evidence="5">RRmetagenome_bin12</strain>
    </source>
</reference>
<comment type="similarity">
    <text evidence="1 3">Belongs to the short-chain dehydrogenases/reductases (SDR) family.</text>
</comment>
<organism evidence="5 6">
    <name type="scientific">Candidatus Aeolococcus gillhamiae</name>
    <dbReference type="NCBI Taxonomy" id="3127015"/>
    <lineage>
        <taxon>Bacteria</taxon>
        <taxon>Bacillati</taxon>
        <taxon>Candidatus Dormiibacterota</taxon>
        <taxon>Candidatus Dormibacteria</taxon>
        <taxon>Candidatus Aeolococcales</taxon>
        <taxon>Candidatus Aeolococcaceae</taxon>
        <taxon>Candidatus Aeolococcus</taxon>
    </lineage>
</organism>
<dbReference type="Gene3D" id="3.40.50.720">
    <property type="entry name" value="NAD(P)-binding Rossmann-like Domain"/>
    <property type="match status" value="1"/>
</dbReference>
<dbReference type="GO" id="GO:0016491">
    <property type="term" value="F:oxidoreductase activity"/>
    <property type="evidence" value="ECO:0007669"/>
    <property type="project" value="UniProtKB-KW"/>
</dbReference>
<dbReference type="AlphaFoldDB" id="A0A2W6ALD2"/>
<dbReference type="EMBL" id="JAEKNS010000151">
    <property type="protein sequence ID" value="MBJ7596196.1"/>
    <property type="molecule type" value="Genomic_DNA"/>
</dbReference>
<dbReference type="EMBL" id="QHBU01000256">
    <property type="protein sequence ID" value="PZR78551.1"/>
    <property type="molecule type" value="Genomic_DNA"/>
</dbReference>
<evidence type="ECO:0000313" key="4">
    <source>
        <dbReference type="EMBL" id="MBJ7596196.1"/>
    </source>
</evidence>
<dbReference type="PRINTS" id="PR00080">
    <property type="entry name" value="SDRFAMILY"/>
</dbReference>
<sequence>MSRLALVTGASSGIGAAYAEVLAADGWDLLVVARRKDRLDQLSARLGSEHRIAVTVAEADLSRPDQLERLADRVSELPVEMLVNNAGLGEYMPFTDLPVPTLLDLVNLDVLAPVRLARAVLPGMQSRRSGAVINISSLLAFSGTWTGPFMPARAVYAAAKSFLVTFSQVLSSEVRDQGIRVQVCCPGIVRTEFHTRQGMDLSSAPRMEPEAIVHASLRDLHEGVVLSVPGLDDPSMLANLDASLGAVMGATRAAELPARYRD</sequence>
<evidence type="ECO:0000313" key="7">
    <source>
        <dbReference type="Proteomes" id="UP000606991"/>
    </source>
</evidence>
<dbReference type="PANTHER" id="PTHR43086:SF3">
    <property type="entry name" value="NADP-DEPENDENT 3-HYDROXY ACID DEHYDROGENASE YDFG"/>
    <property type="match status" value="1"/>
</dbReference>
<evidence type="ECO:0000256" key="3">
    <source>
        <dbReference type="RuleBase" id="RU000363"/>
    </source>
</evidence>
<accession>A0A934N532</accession>
<reference evidence="4 7" key="3">
    <citation type="submission" date="2020-10" db="EMBL/GenBank/DDBJ databases">
        <title>Ca. Dormibacterota MAGs.</title>
        <authorList>
            <person name="Montgomery K."/>
        </authorList>
    </citation>
    <scope>NUCLEOTIDE SEQUENCE [LARGE SCALE GENOMIC DNA]</scope>
    <source>
        <strain evidence="4">SC8812_S17_18</strain>
    </source>
</reference>
<dbReference type="InterPro" id="IPR036291">
    <property type="entry name" value="NAD(P)-bd_dom_sf"/>
</dbReference>
<protein>
    <submittedName>
        <fullName evidence="4">SDR family NAD(P)-dependent oxidoreductase</fullName>
    </submittedName>
    <submittedName>
        <fullName evidence="5">Short-chain dehydrogenase</fullName>
    </submittedName>
</protein>
<dbReference type="InterPro" id="IPR002347">
    <property type="entry name" value="SDR_fam"/>
</dbReference>
<dbReference type="PRINTS" id="PR00081">
    <property type="entry name" value="GDHRDH"/>
</dbReference>
<dbReference type="Pfam" id="PF00106">
    <property type="entry name" value="adh_short"/>
    <property type="match status" value="1"/>
</dbReference>
<keyword evidence="2" id="KW-0560">Oxidoreductase</keyword>
<reference evidence="5" key="2">
    <citation type="submission" date="2018-05" db="EMBL/GenBank/DDBJ databases">
        <authorList>
            <person name="Ferrari B."/>
        </authorList>
    </citation>
    <scope>NUCLEOTIDE SEQUENCE</scope>
    <source>
        <strain evidence="5">RRmetagenome_bin12</strain>
    </source>
</reference>
<dbReference type="SUPFAM" id="SSF51735">
    <property type="entry name" value="NAD(P)-binding Rossmann-fold domains"/>
    <property type="match status" value="1"/>
</dbReference>
<dbReference type="Proteomes" id="UP000606991">
    <property type="component" value="Unassembled WGS sequence"/>
</dbReference>
<evidence type="ECO:0000256" key="1">
    <source>
        <dbReference type="ARBA" id="ARBA00006484"/>
    </source>
</evidence>
<dbReference type="PIRSF" id="PIRSF000126">
    <property type="entry name" value="11-beta-HSD1"/>
    <property type="match status" value="1"/>
</dbReference>
<name>A0A2W6ALD2_9BACT</name>
<dbReference type="PANTHER" id="PTHR43086">
    <property type="entry name" value="VERY-LONG-CHAIN 3-OXOOACYL-COA REDUCTASE"/>
    <property type="match status" value="1"/>
</dbReference>
<dbReference type="Proteomes" id="UP000248724">
    <property type="component" value="Unassembled WGS sequence"/>
</dbReference>
<comment type="caution">
    <text evidence="5">The sequence shown here is derived from an EMBL/GenBank/DDBJ whole genome shotgun (WGS) entry which is preliminary data.</text>
</comment>
<gene>
    <name evidence="5" type="ORF">DLM65_12665</name>
    <name evidence="4" type="ORF">JF886_15305</name>
</gene>
<proteinExistence type="inferred from homology"/>
<evidence type="ECO:0000256" key="2">
    <source>
        <dbReference type="ARBA" id="ARBA00023002"/>
    </source>
</evidence>
<evidence type="ECO:0000313" key="5">
    <source>
        <dbReference type="EMBL" id="PZR78551.1"/>
    </source>
</evidence>